<dbReference type="Pfam" id="PF09956">
    <property type="entry name" value="Phage_cement_2"/>
    <property type="match status" value="1"/>
</dbReference>
<keyword evidence="2" id="KW-1185">Reference proteome</keyword>
<evidence type="ECO:0000313" key="1">
    <source>
        <dbReference type="EMBL" id="MBJ2116129.1"/>
    </source>
</evidence>
<reference evidence="1 2" key="1">
    <citation type="submission" date="2020-12" db="EMBL/GenBank/DDBJ databases">
        <title>Enhanced detection system for hospital associated transmission using whole genome sequencing surveillance.</title>
        <authorList>
            <person name="Harrison L.H."/>
            <person name="Van Tyne D."/>
            <person name="Marsh J.W."/>
            <person name="Griffith M.P."/>
            <person name="Snyder D.J."/>
            <person name="Cooper V.S."/>
            <person name="Mustapha M."/>
        </authorList>
    </citation>
    <scope>NUCLEOTIDE SEQUENCE [LARGE SCALE GENOMIC DNA]</scope>
    <source>
        <strain evidence="1 2">PR00195</strain>
    </source>
</reference>
<dbReference type="Proteomes" id="UP000619976">
    <property type="component" value="Unassembled WGS sequence"/>
</dbReference>
<dbReference type="InterPro" id="IPR011231">
    <property type="entry name" value="Phage_VT1-Sakai_H0018"/>
</dbReference>
<evidence type="ECO:0000313" key="2">
    <source>
        <dbReference type="Proteomes" id="UP000619976"/>
    </source>
</evidence>
<comment type="caution">
    <text evidence="1">The sequence shown here is derived from an EMBL/GenBank/DDBJ whole genome shotgun (WGS) entry which is preliminary data.</text>
</comment>
<sequence length="112" mass="11771">MAKNYVQAGNTIAIHNTTQHRIKSGQLVFVGKVATVALTDIAIKSVGDGITEGVFLLNKKAGITLKAGTVALVKNNEVVEAEGMPAGMVWQDVEASDSTIAVKLNVGMPKHE</sequence>
<organism evidence="1 2">
    <name type="scientific">Proteus penneri</name>
    <dbReference type="NCBI Taxonomy" id="102862"/>
    <lineage>
        <taxon>Bacteria</taxon>
        <taxon>Pseudomonadati</taxon>
        <taxon>Pseudomonadota</taxon>
        <taxon>Gammaproteobacteria</taxon>
        <taxon>Enterobacterales</taxon>
        <taxon>Morganellaceae</taxon>
        <taxon>Proteus</taxon>
    </lineage>
</organism>
<protein>
    <submittedName>
        <fullName evidence="1">DUF2190 family protein</fullName>
    </submittedName>
</protein>
<proteinExistence type="predicted"/>
<dbReference type="PIRSF" id="PIRSF030771">
    <property type="entry name" value="UCP030771"/>
    <property type="match status" value="1"/>
</dbReference>
<accession>A0ABS0VYJ3</accession>
<dbReference type="RefSeq" id="WP_109399531.1">
    <property type="nucleotide sequence ID" value="NZ_CAXOSF010000050.1"/>
</dbReference>
<name>A0ABS0VYJ3_9GAMM</name>
<dbReference type="EMBL" id="JAEKCB010000001">
    <property type="protein sequence ID" value="MBJ2116129.1"/>
    <property type="molecule type" value="Genomic_DNA"/>
</dbReference>
<gene>
    <name evidence="1" type="ORF">JFQ69_00365</name>
</gene>